<evidence type="ECO:0000256" key="3">
    <source>
        <dbReference type="ARBA" id="ARBA00023242"/>
    </source>
</evidence>
<accession>A0AAD5QE02</accession>
<dbReference type="SUPFAM" id="SSF46785">
    <property type="entry name" value="Winged helix' DNA-binding domain"/>
    <property type="match status" value="1"/>
</dbReference>
<comment type="caution">
    <text evidence="7">The sequence shown here is derived from an EMBL/GenBank/DDBJ whole genome shotgun (WGS) entry which is preliminary data.</text>
</comment>
<feature type="domain" description="HSF-type DNA-binding" evidence="6">
    <location>
        <begin position="643"/>
        <end position="738"/>
    </location>
</feature>
<proteinExistence type="inferred from homology"/>
<protein>
    <recommendedName>
        <fullName evidence="6">HSF-type DNA-binding domain-containing protein</fullName>
    </recommendedName>
</protein>
<feature type="region of interest" description="Disordered" evidence="5">
    <location>
        <begin position="621"/>
        <end position="640"/>
    </location>
</feature>
<evidence type="ECO:0000256" key="5">
    <source>
        <dbReference type="SAM" id="MobiDB-lite"/>
    </source>
</evidence>
<dbReference type="PRINTS" id="PR00056">
    <property type="entry name" value="HSFDOMAIN"/>
</dbReference>
<comment type="similarity">
    <text evidence="4">Belongs to the HSF family.</text>
</comment>
<evidence type="ECO:0000256" key="2">
    <source>
        <dbReference type="ARBA" id="ARBA00023125"/>
    </source>
</evidence>
<name>A0AAD5QE02_PYTIN</name>
<dbReference type="PANTHER" id="PTHR10015:SF427">
    <property type="entry name" value="HEAT SHOCK FACTOR PROTEIN"/>
    <property type="match status" value="1"/>
</dbReference>
<dbReference type="SMART" id="SM00415">
    <property type="entry name" value="HSF"/>
    <property type="match status" value="1"/>
</dbReference>
<dbReference type="AlphaFoldDB" id="A0AAD5QE02"/>
<keyword evidence="8" id="KW-1185">Reference proteome</keyword>
<evidence type="ECO:0000313" key="8">
    <source>
        <dbReference type="Proteomes" id="UP001209570"/>
    </source>
</evidence>
<gene>
    <name evidence="7" type="ORF">P43SY_005000</name>
</gene>
<dbReference type="GO" id="GO:0005634">
    <property type="term" value="C:nucleus"/>
    <property type="evidence" value="ECO:0007669"/>
    <property type="project" value="UniProtKB-SubCell"/>
</dbReference>
<dbReference type="Gene3D" id="1.10.10.10">
    <property type="entry name" value="Winged helix-like DNA-binding domain superfamily/Winged helix DNA-binding domain"/>
    <property type="match status" value="1"/>
</dbReference>
<keyword evidence="3" id="KW-0539">Nucleus</keyword>
<evidence type="ECO:0000256" key="4">
    <source>
        <dbReference type="RuleBase" id="RU004020"/>
    </source>
</evidence>
<reference evidence="7" key="1">
    <citation type="submission" date="2021-12" db="EMBL/GenBank/DDBJ databases">
        <title>Prjna785345.</title>
        <authorList>
            <person name="Rujirawat T."/>
            <person name="Krajaejun T."/>
        </authorList>
    </citation>
    <scope>NUCLEOTIDE SEQUENCE</scope>
    <source>
        <strain evidence="7">Pi057C3</strain>
    </source>
</reference>
<dbReference type="GO" id="GO:0003700">
    <property type="term" value="F:DNA-binding transcription factor activity"/>
    <property type="evidence" value="ECO:0007669"/>
    <property type="project" value="InterPro"/>
</dbReference>
<dbReference type="Gene3D" id="3.80.10.10">
    <property type="entry name" value="Ribonuclease Inhibitor"/>
    <property type="match status" value="1"/>
</dbReference>
<dbReference type="Pfam" id="PF00447">
    <property type="entry name" value="HSF_DNA-bind"/>
    <property type="match status" value="1"/>
</dbReference>
<dbReference type="FunFam" id="1.10.10.10:FF:000286">
    <property type="entry name" value="Heat shock transcription factor"/>
    <property type="match status" value="1"/>
</dbReference>
<evidence type="ECO:0000313" key="7">
    <source>
        <dbReference type="EMBL" id="KAJ0407459.1"/>
    </source>
</evidence>
<evidence type="ECO:0000256" key="1">
    <source>
        <dbReference type="ARBA" id="ARBA00004123"/>
    </source>
</evidence>
<evidence type="ECO:0000259" key="6">
    <source>
        <dbReference type="SMART" id="SM00415"/>
    </source>
</evidence>
<keyword evidence="2" id="KW-0238">DNA-binding</keyword>
<dbReference type="PANTHER" id="PTHR10015">
    <property type="entry name" value="HEAT SHOCK TRANSCRIPTION FACTOR"/>
    <property type="match status" value="1"/>
</dbReference>
<dbReference type="InterPro" id="IPR032675">
    <property type="entry name" value="LRR_dom_sf"/>
</dbReference>
<sequence>MTAGRRDGDGDGDGDAWLLALQAWRQQRHLSELLWIDPSPSCAHLVVHVGHHGDDLDRCVRSLAELLALVALATRPGVDPLVLHRLSDQGASECPMRRRWCSFCDGVDRRVVLSLTPKGTAVTQTRQSFLAVVRRAVFEWSIDSTASAAFQRLCARLPSQAMPGTQRSRPIELKIDVIASGGDVVYRDLELLLQRCAADAAVERGVAVSALHTMELDHRAMALVAASRVPVEIPLAHDWRSMLEDEQEDLDACSLARANVKSLHVEASWDESGVERLLEVLRAHSPELKELRLELDGFAEYDYDDEQDEQREAQMKTLGRALFGVESTLRLDKLELTAPISERDLELMISLFDATTPVATLRHKSVTLWGSELSTVQGATLGRLLTLSGGVDSLRVDWSGARVPEVAHLAQSCRALRSLTTATSCLGWKGIPLPSSLESDRSSGASVQDLELQLLDRKSSLIESALCRLLDLVGHSIVSLSILPRRPSAILKSDAAAAIVHRCPNLEQLRVRNADDSFVSRLVDLYAEGPCKLQKLAFVTGDADAAYDRLMTALSTATNPIARVLRSLEVDVCGWRDNDVTCIGSRLQVMLKTNDTLHDVTLSAYETWPRDDEDKAKVLHNKQNNNKKKKMTRPTTPTDASTRVPKFLRALYTILHQEDPAILAWSNDGSHFQIHDVDRLETLVLPRYFKHNKFASFQRQLNNFGFRKWTKTRARVCTFSHDTLVRCSLCDLPQLLSRCPPTSDAAVVSRKRPRASDAPVHSPLRLTIDVELCKRVRTDAVSFSCDTLDSLGKALLSTPGIATSRAAIDALLADVELDALETLWGAGHSSGNDDCDETSGTSLLQLLPIAELELELADDVCDVWAFEATLVIDANCDDAFDFLGLVSR</sequence>
<comment type="subcellular location">
    <subcellularLocation>
        <location evidence="1">Nucleus</location>
    </subcellularLocation>
</comment>
<dbReference type="InterPro" id="IPR036388">
    <property type="entry name" value="WH-like_DNA-bd_sf"/>
</dbReference>
<organism evidence="7 8">
    <name type="scientific">Pythium insidiosum</name>
    <name type="common">Pythiosis disease agent</name>
    <dbReference type="NCBI Taxonomy" id="114742"/>
    <lineage>
        <taxon>Eukaryota</taxon>
        <taxon>Sar</taxon>
        <taxon>Stramenopiles</taxon>
        <taxon>Oomycota</taxon>
        <taxon>Peronosporomycetes</taxon>
        <taxon>Pythiales</taxon>
        <taxon>Pythiaceae</taxon>
        <taxon>Pythium</taxon>
    </lineage>
</organism>
<dbReference type="InterPro" id="IPR036390">
    <property type="entry name" value="WH_DNA-bd_sf"/>
</dbReference>
<dbReference type="GO" id="GO:0043565">
    <property type="term" value="F:sequence-specific DNA binding"/>
    <property type="evidence" value="ECO:0007669"/>
    <property type="project" value="InterPro"/>
</dbReference>
<dbReference type="Proteomes" id="UP001209570">
    <property type="component" value="Unassembled WGS sequence"/>
</dbReference>
<dbReference type="InterPro" id="IPR000232">
    <property type="entry name" value="HSF_DNA-bd"/>
</dbReference>
<dbReference type="EMBL" id="JAKCXM010000021">
    <property type="protein sequence ID" value="KAJ0407459.1"/>
    <property type="molecule type" value="Genomic_DNA"/>
</dbReference>